<dbReference type="CDD" id="cd22249">
    <property type="entry name" value="UDM1_RNF168_RNF169-like"/>
    <property type="match status" value="1"/>
</dbReference>
<dbReference type="InterPro" id="IPR050790">
    <property type="entry name" value="ExbB/TolQ_transport"/>
</dbReference>
<feature type="signal peptide" evidence="9">
    <location>
        <begin position="1"/>
        <end position="21"/>
    </location>
</feature>
<dbReference type="PANTHER" id="PTHR30625">
    <property type="entry name" value="PROTEIN TOLQ"/>
    <property type="match status" value="1"/>
</dbReference>
<keyword evidence="5 8" id="KW-0472">Membrane</keyword>
<evidence type="ECO:0000256" key="3">
    <source>
        <dbReference type="ARBA" id="ARBA00022692"/>
    </source>
</evidence>
<evidence type="ECO:0000256" key="6">
    <source>
        <dbReference type="RuleBase" id="RU004057"/>
    </source>
</evidence>
<dbReference type="Pfam" id="PF01618">
    <property type="entry name" value="MotA_ExbB"/>
    <property type="match status" value="1"/>
</dbReference>
<keyword evidence="6" id="KW-0813">Transport</keyword>
<feature type="transmembrane region" description="Helical" evidence="8">
    <location>
        <begin position="354"/>
        <end position="374"/>
    </location>
</feature>
<feature type="domain" description="MotA/TolQ/ExbB proton channel" evidence="10">
    <location>
        <begin position="328"/>
        <end position="435"/>
    </location>
</feature>
<dbReference type="RefSeq" id="WP_068143590.1">
    <property type="nucleotide sequence ID" value="NZ_JBHSCR010000014.1"/>
</dbReference>
<keyword evidence="3 8" id="KW-0812">Transmembrane</keyword>
<evidence type="ECO:0000256" key="1">
    <source>
        <dbReference type="ARBA" id="ARBA00004651"/>
    </source>
</evidence>
<feature type="transmembrane region" description="Helical" evidence="8">
    <location>
        <begin position="394"/>
        <end position="419"/>
    </location>
</feature>
<feature type="coiled-coil region" evidence="7">
    <location>
        <begin position="52"/>
        <end position="92"/>
    </location>
</feature>
<comment type="similarity">
    <text evidence="6">Belongs to the exbB/tolQ family.</text>
</comment>
<evidence type="ECO:0000259" key="10">
    <source>
        <dbReference type="Pfam" id="PF01618"/>
    </source>
</evidence>
<accession>A0ABV8UCK5</accession>
<keyword evidence="2" id="KW-1003">Cell membrane</keyword>
<keyword evidence="6" id="KW-0653">Protein transport</keyword>
<dbReference type="EMBL" id="JBHSCR010000014">
    <property type="protein sequence ID" value="MFC4348921.1"/>
    <property type="molecule type" value="Genomic_DNA"/>
</dbReference>
<evidence type="ECO:0000256" key="7">
    <source>
        <dbReference type="SAM" id="Coils"/>
    </source>
</evidence>
<dbReference type="InterPro" id="IPR002898">
    <property type="entry name" value="MotA_ExbB_proton_chnl"/>
</dbReference>
<protein>
    <submittedName>
        <fullName evidence="11">MotA/TolQ/ExbB proton channel family protein</fullName>
    </submittedName>
</protein>
<reference evidence="12" key="1">
    <citation type="journal article" date="2019" name="Int. J. Syst. Evol. Microbiol.">
        <title>The Global Catalogue of Microorganisms (GCM) 10K type strain sequencing project: providing services to taxonomists for standard genome sequencing and annotation.</title>
        <authorList>
            <consortium name="The Broad Institute Genomics Platform"/>
            <consortium name="The Broad Institute Genome Sequencing Center for Infectious Disease"/>
            <person name="Wu L."/>
            <person name="Ma J."/>
        </authorList>
    </citation>
    <scope>NUCLEOTIDE SEQUENCE [LARGE SCALE GENOMIC DNA]</scope>
    <source>
        <strain evidence="12">CGMCC 1.15304</strain>
    </source>
</reference>
<sequence length="455" mass="49535">MKKILTSAAVLVMGLSAVANAQTADLNSLLDKVKEGRATETQQHKEREREFMARKEQQAQLLAEERQTQQRLERESARLEETRRNNEAEIARQLEVQRERLGQLQELFGVLQQNAGDAKSIISTSHVTIDNPGRMGPINTLVEKASDSAELPTIEEIRAWPVVMVQEMIGSSEIVTFNQTVRGVDGNTYETDVTRIGDFGIVGDGKFYIYKPSTGEVEELQRQPSGRLTGTIDTFQNASGGFSEIALDPSRGQILSLEVEKPTLPEYLAQGGFIGYLTLALGAIGVLMAVVQWLYLMMVSGKVKKQIRSEVADTNNPLGRVLSVYDSNKNVDVETLELKLDEAILKETPALERFLTLIKLISAVAPLFGLLGTVTGMIQTFQAITLFGTGDPSMMAAGISAALMTTVEGLVVAIPTLLLHSFVAGTSKSVIHVLEEQSAGIIAVHAEKEHANASA</sequence>
<evidence type="ECO:0000256" key="5">
    <source>
        <dbReference type="ARBA" id="ARBA00023136"/>
    </source>
</evidence>
<evidence type="ECO:0000256" key="4">
    <source>
        <dbReference type="ARBA" id="ARBA00022989"/>
    </source>
</evidence>
<keyword evidence="7" id="KW-0175">Coiled coil</keyword>
<organism evidence="11 12">
    <name type="scientific">Kordiimonas lipolytica</name>
    <dbReference type="NCBI Taxonomy" id="1662421"/>
    <lineage>
        <taxon>Bacteria</taxon>
        <taxon>Pseudomonadati</taxon>
        <taxon>Pseudomonadota</taxon>
        <taxon>Alphaproteobacteria</taxon>
        <taxon>Kordiimonadales</taxon>
        <taxon>Kordiimonadaceae</taxon>
        <taxon>Kordiimonas</taxon>
    </lineage>
</organism>
<comment type="caution">
    <text evidence="11">The sequence shown here is derived from an EMBL/GenBank/DDBJ whole genome shotgun (WGS) entry which is preliminary data.</text>
</comment>
<evidence type="ECO:0000313" key="11">
    <source>
        <dbReference type="EMBL" id="MFC4348921.1"/>
    </source>
</evidence>
<dbReference type="Proteomes" id="UP001595776">
    <property type="component" value="Unassembled WGS sequence"/>
</dbReference>
<keyword evidence="9" id="KW-0732">Signal</keyword>
<evidence type="ECO:0000256" key="2">
    <source>
        <dbReference type="ARBA" id="ARBA00022475"/>
    </source>
</evidence>
<evidence type="ECO:0000256" key="9">
    <source>
        <dbReference type="SAM" id="SignalP"/>
    </source>
</evidence>
<keyword evidence="4 8" id="KW-1133">Transmembrane helix</keyword>
<keyword evidence="12" id="KW-1185">Reference proteome</keyword>
<proteinExistence type="inferred from homology"/>
<evidence type="ECO:0000313" key="12">
    <source>
        <dbReference type="Proteomes" id="UP001595776"/>
    </source>
</evidence>
<feature type="transmembrane region" description="Helical" evidence="8">
    <location>
        <begin position="273"/>
        <end position="296"/>
    </location>
</feature>
<evidence type="ECO:0000256" key="8">
    <source>
        <dbReference type="SAM" id="Phobius"/>
    </source>
</evidence>
<dbReference type="PIRSF" id="PIRSF037714">
    <property type="entry name" value="TolR"/>
    <property type="match status" value="1"/>
</dbReference>
<name>A0ABV8UCK5_9PROT</name>
<feature type="chain" id="PRO_5046831384" evidence="9">
    <location>
        <begin position="22"/>
        <end position="455"/>
    </location>
</feature>
<comment type="subcellular location">
    <subcellularLocation>
        <location evidence="1">Cell membrane</location>
        <topology evidence="1">Multi-pass membrane protein</topology>
    </subcellularLocation>
    <subcellularLocation>
        <location evidence="6">Membrane</location>
        <topology evidence="6">Multi-pass membrane protein</topology>
    </subcellularLocation>
</comment>
<dbReference type="InterPro" id="IPR017270">
    <property type="entry name" value="MotA/TolQ/ExbB-rel"/>
</dbReference>
<dbReference type="PANTHER" id="PTHR30625:SF11">
    <property type="entry name" value="MOTA_TOLQ_EXBB PROTON CHANNEL DOMAIN-CONTAINING PROTEIN"/>
    <property type="match status" value="1"/>
</dbReference>
<gene>
    <name evidence="11" type="ORF">ACFO5Q_13795</name>
</gene>